<dbReference type="RefSeq" id="XP_022292342.1">
    <property type="nucleotide sequence ID" value="XM_022436634.1"/>
</dbReference>
<evidence type="ECO:0000256" key="1">
    <source>
        <dbReference type="ARBA" id="ARBA00006672"/>
    </source>
</evidence>
<evidence type="ECO:0000256" key="3">
    <source>
        <dbReference type="ARBA" id="ARBA00022771"/>
    </source>
</evidence>
<dbReference type="PANTHER" id="PTHR10044:SF139">
    <property type="entry name" value="DEATH-ASSOCIATED INHIBITOR OF APOPTOSIS 2"/>
    <property type="match status" value="1"/>
</dbReference>
<dbReference type="Gene3D" id="3.30.40.10">
    <property type="entry name" value="Zinc/RING finger domain, C3HC4 (zinc finger)"/>
    <property type="match status" value="1"/>
</dbReference>
<keyword evidence="3 5" id="KW-0863">Zinc-finger</keyword>
<keyword evidence="2" id="KW-0479">Metal-binding</keyword>
<evidence type="ECO:0000313" key="8">
    <source>
        <dbReference type="RefSeq" id="XP_022292342.1"/>
    </source>
</evidence>
<proteinExistence type="inferred from homology"/>
<keyword evidence="7" id="KW-1185">Reference proteome</keyword>
<dbReference type="Pfam" id="PF13920">
    <property type="entry name" value="zf-C3HC4_3"/>
    <property type="match status" value="1"/>
</dbReference>
<evidence type="ECO:0000256" key="4">
    <source>
        <dbReference type="ARBA" id="ARBA00022833"/>
    </source>
</evidence>
<evidence type="ECO:0000256" key="2">
    <source>
        <dbReference type="ARBA" id="ARBA00022723"/>
    </source>
</evidence>
<sequence length="283" mass="32245">MNSMDCRVLSCHGYGKNTVSEHDPRETCRPTSGASSLPCRYPAYRKNKTRMLSYDGASRDLMKMARALSDAGYFYEGYNSKTCCYACGMKHENWSEKDDPLKEHLDKNPNCIHAVQTKSKFDNESSTDLENQFNPEIAKTAKYPEYAEPMLRRTTFQEANGPDYLKFRTKELLDSGFFYSGSGNKVTCFHCGINTSLDLSENPTDKHLSVSPNCEFLRYEIKRLNENTEKTRHQLLCKVCLGKQVDTTFRPCGHLATCESCARQLDACPICRATIIEKVKTFF</sequence>
<dbReference type="GO" id="GO:0005634">
    <property type="term" value="C:nucleus"/>
    <property type="evidence" value="ECO:0007669"/>
    <property type="project" value="TreeGrafter"/>
</dbReference>
<dbReference type="FunFam" id="1.10.1170.10:FF:000002">
    <property type="entry name" value="Baculoviral IAP repeat containing 7"/>
    <property type="match status" value="1"/>
</dbReference>
<evidence type="ECO:0000256" key="5">
    <source>
        <dbReference type="PROSITE-ProRule" id="PRU00175"/>
    </source>
</evidence>
<dbReference type="GeneID" id="111103392"/>
<feature type="domain" description="RING-type" evidence="6">
    <location>
        <begin position="237"/>
        <end position="272"/>
    </location>
</feature>
<dbReference type="AlphaFoldDB" id="A0A8B8ALC3"/>
<comment type="similarity">
    <text evidence="1">Belongs to the IAP family.</text>
</comment>
<evidence type="ECO:0000259" key="6">
    <source>
        <dbReference type="PROSITE" id="PS50089"/>
    </source>
</evidence>
<dbReference type="InterPro" id="IPR001370">
    <property type="entry name" value="BIR_rpt"/>
</dbReference>
<dbReference type="GO" id="GO:0008270">
    <property type="term" value="F:zinc ion binding"/>
    <property type="evidence" value="ECO:0007669"/>
    <property type="project" value="UniProtKB-KW"/>
</dbReference>
<gene>
    <name evidence="8" type="primary">LOC111103392</name>
</gene>
<dbReference type="OrthoDB" id="6139834at2759"/>
<dbReference type="InterPro" id="IPR001841">
    <property type="entry name" value="Znf_RING"/>
</dbReference>
<dbReference type="Gene3D" id="1.10.1170.10">
    <property type="entry name" value="Inhibitor Of Apoptosis Protein (2mihbC-IAP-1), Chain A"/>
    <property type="match status" value="2"/>
</dbReference>
<protein>
    <submittedName>
        <fullName evidence="8">Baculoviral IAP repeat-containing protein 3-like isoform X1</fullName>
    </submittedName>
</protein>
<dbReference type="Proteomes" id="UP000694844">
    <property type="component" value="Chromosome 7"/>
</dbReference>
<dbReference type="PROSITE" id="PS50143">
    <property type="entry name" value="BIR_REPEAT_2"/>
    <property type="match status" value="2"/>
</dbReference>
<dbReference type="SUPFAM" id="SSF57924">
    <property type="entry name" value="Inhibitor of apoptosis (IAP) repeat"/>
    <property type="match status" value="2"/>
</dbReference>
<evidence type="ECO:0000313" key="7">
    <source>
        <dbReference type="Proteomes" id="UP000694844"/>
    </source>
</evidence>
<dbReference type="PROSITE" id="PS50089">
    <property type="entry name" value="ZF_RING_2"/>
    <property type="match status" value="1"/>
</dbReference>
<organism evidence="7 8">
    <name type="scientific">Crassostrea virginica</name>
    <name type="common">Eastern oyster</name>
    <dbReference type="NCBI Taxonomy" id="6565"/>
    <lineage>
        <taxon>Eukaryota</taxon>
        <taxon>Metazoa</taxon>
        <taxon>Spiralia</taxon>
        <taxon>Lophotrochozoa</taxon>
        <taxon>Mollusca</taxon>
        <taxon>Bivalvia</taxon>
        <taxon>Autobranchia</taxon>
        <taxon>Pteriomorphia</taxon>
        <taxon>Ostreida</taxon>
        <taxon>Ostreoidea</taxon>
        <taxon>Ostreidae</taxon>
        <taxon>Crassostrea</taxon>
    </lineage>
</organism>
<dbReference type="KEGG" id="cvn:111103392"/>
<dbReference type="Pfam" id="PF00653">
    <property type="entry name" value="BIR"/>
    <property type="match status" value="2"/>
</dbReference>
<accession>A0A8B8ALC3</accession>
<dbReference type="SMART" id="SM00238">
    <property type="entry name" value="BIR"/>
    <property type="match status" value="2"/>
</dbReference>
<dbReference type="InterPro" id="IPR050784">
    <property type="entry name" value="IAP"/>
</dbReference>
<dbReference type="GO" id="GO:0005737">
    <property type="term" value="C:cytoplasm"/>
    <property type="evidence" value="ECO:0007669"/>
    <property type="project" value="TreeGrafter"/>
</dbReference>
<dbReference type="InterPro" id="IPR013083">
    <property type="entry name" value="Znf_RING/FYVE/PHD"/>
</dbReference>
<dbReference type="PANTHER" id="PTHR10044">
    <property type="entry name" value="INHIBITOR OF APOPTOSIS"/>
    <property type="match status" value="1"/>
</dbReference>
<reference evidence="8" key="1">
    <citation type="submission" date="2025-08" db="UniProtKB">
        <authorList>
            <consortium name="RefSeq"/>
        </authorList>
    </citation>
    <scope>IDENTIFICATION</scope>
    <source>
        <tissue evidence="8">Whole sample</tissue>
    </source>
</reference>
<dbReference type="GO" id="GO:0051726">
    <property type="term" value="P:regulation of cell cycle"/>
    <property type="evidence" value="ECO:0007669"/>
    <property type="project" value="TreeGrafter"/>
</dbReference>
<name>A0A8B8ALC3_CRAVI</name>
<keyword evidence="4" id="KW-0862">Zinc</keyword>
<dbReference type="SMART" id="SM00184">
    <property type="entry name" value="RING"/>
    <property type="match status" value="1"/>
</dbReference>